<keyword evidence="1" id="KW-0479">Metal-binding</keyword>
<protein>
    <submittedName>
        <fullName evidence="5">Poly(A) RNA mitochondrial-like protein</fullName>
    </submittedName>
</protein>
<evidence type="ECO:0000313" key="5">
    <source>
        <dbReference type="EMBL" id="RXN11159.1"/>
    </source>
</evidence>
<evidence type="ECO:0000256" key="2">
    <source>
        <dbReference type="ARBA" id="ARBA00022842"/>
    </source>
</evidence>
<proteinExistence type="predicted"/>
<reference evidence="5 7" key="1">
    <citation type="submission" date="2018-03" db="EMBL/GenBank/DDBJ databases">
        <title>Draft genome sequence of Rohu Carp (Labeo rohita).</title>
        <authorList>
            <person name="Das P."/>
            <person name="Kushwaha B."/>
            <person name="Joshi C.G."/>
            <person name="Kumar D."/>
            <person name="Nagpure N.S."/>
            <person name="Sahoo L."/>
            <person name="Das S.P."/>
            <person name="Bit A."/>
            <person name="Patnaik S."/>
            <person name="Meher P.K."/>
            <person name="Jayasankar P."/>
            <person name="Koringa P.G."/>
            <person name="Patel N.V."/>
            <person name="Hinsu A.T."/>
            <person name="Kumar R."/>
            <person name="Pandey M."/>
            <person name="Agarwal S."/>
            <person name="Srivastava S."/>
            <person name="Singh M."/>
            <person name="Iquebal M.A."/>
            <person name="Jaiswal S."/>
            <person name="Angadi U.B."/>
            <person name="Kumar N."/>
            <person name="Raza M."/>
            <person name="Shah T.M."/>
            <person name="Rai A."/>
            <person name="Jena J.K."/>
        </authorList>
    </citation>
    <scope>NUCLEOTIDE SEQUENCE [LARGE SCALE GENOMIC DNA]</scope>
    <source>
        <strain evidence="5">DASCIFA01</strain>
        <tissue evidence="5">Testis</tissue>
    </source>
</reference>
<dbReference type="Gene3D" id="1.10.1410.10">
    <property type="match status" value="1"/>
</dbReference>
<dbReference type="GO" id="GO:0046872">
    <property type="term" value="F:metal ion binding"/>
    <property type="evidence" value="ECO:0007669"/>
    <property type="project" value="UniProtKB-KW"/>
</dbReference>
<dbReference type="STRING" id="84645.A0A498LRX1"/>
<dbReference type="AlphaFoldDB" id="A0A498LRX1"/>
<feature type="domain" description="PAP-associated" evidence="4">
    <location>
        <begin position="647"/>
        <end position="691"/>
    </location>
</feature>
<dbReference type="InterPro" id="IPR002058">
    <property type="entry name" value="PAP_assoc"/>
</dbReference>
<evidence type="ECO:0000259" key="4">
    <source>
        <dbReference type="Pfam" id="PF03828"/>
    </source>
</evidence>
<dbReference type="SUPFAM" id="SSF81631">
    <property type="entry name" value="PAP/OAS1 substrate-binding domain"/>
    <property type="match status" value="1"/>
</dbReference>
<evidence type="ECO:0000256" key="1">
    <source>
        <dbReference type="ARBA" id="ARBA00022723"/>
    </source>
</evidence>
<name>A0A498LRX1_LABRO</name>
<comment type="caution">
    <text evidence="5">The sequence shown here is derived from an EMBL/GenBank/DDBJ whole genome shotgun (WGS) entry which is preliminary data.</text>
</comment>
<evidence type="ECO:0000313" key="6">
    <source>
        <dbReference type="EMBL" id="RXN38833.1"/>
    </source>
</evidence>
<keyword evidence="2" id="KW-0460">Magnesium</keyword>
<dbReference type="EMBL" id="QBIY01013150">
    <property type="protein sequence ID" value="RXN11159.1"/>
    <property type="molecule type" value="Genomic_DNA"/>
</dbReference>
<evidence type="ECO:0000256" key="3">
    <source>
        <dbReference type="SAM" id="MobiDB-lite"/>
    </source>
</evidence>
<dbReference type="Pfam" id="PF03564">
    <property type="entry name" value="DUF1759"/>
    <property type="match status" value="1"/>
</dbReference>
<dbReference type="Pfam" id="PF03828">
    <property type="entry name" value="PAP_assoc"/>
    <property type="match status" value="1"/>
</dbReference>
<evidence type="ECO:0000313" key="7">
    <source>
        <dbReference type="Proteomes" id="UP000290572"/>
    </source>
</evidence>
<sequence length="787" mass="89124">MKISLRRAISGQLTEKRNELYALMDDDANAENIGKEPLAGYMELIKEFSEINEQVKDLFCQTGYEENMNTDQRDWFEPRNSEYTDFAHEVNSWTLAAKIRQEEAKRFSDGIKPEDSVSVTSKKSKKSKSVSAASATSSARSERLKVELGKAALLAKSATLKKRQALEKHELQLKAEKEELELQAGLAAADAQLAVLKKYEGSEVSGRSKGSRMDVLASTPVKYDVNYSKGGNSGGQHSHTIRRDASDHVIQAPVYSVDNSVNTDNLVTVMQRQNDITESLIKQQKLSTLPPQNVPVFKGDPIEYRLFVRAFEHSIESKTENSKDRLYYLEQHTIGPPNDLVRSCFHMDPEQGYSEAKRLLKERFGDKYKISMAYLDKALNWPIIKTEDSKALESYALFLTSCSNAMADLEYLDEMENAANMRTIIAKLPYRLRERFRSVAIDIQKRQDRRTKFKDVVEFITMQAEMASHPVFGEIPGQTRRQTDIKTEKTSGKKNITTLATEVKAQKVERAVWDGNKKTQEKRINVDKAFKKPLYLAKRVAMKSSELLFLYGQLDPRVRHLVFSVRCWARAHSITSSIPGAWITNFSLTVMVVFFLQQRNPPILPTLDRLKELAGPSDKCVIEGNDCTIVSDLSKITLQQNTDTLEKLLQEFFEFYGNFPFNKASINIRKGREQTKPETTALYIQNPFETTLNVSKNVNGTQLERFVALCRESAWLLQQKEILNRSSVSPWGFAALLLPSVTSGTGVKSRRKRKLEPASSRIKNLLDSLKIKGGETVAKKGSENSSR</sequence>
<feature type="region of interest" description="Disordered" evidence="3">
    <location>
        <begin position="110"/>
        <end position="136"/>
    </location>
</feature>
<dbReference type="PANTHER" id="PTHR47331:SF3">
    <property type="match status" value="1"/>
</dbReference>
<accession>A0A498LRX1</accession>
<dbReference type="Proteomes" id="UP000290572">
    <property type="component" value="Unassembled WGS sequence"/>
</dbReference>
<organism evidence="5 7">
    <name type="scientific">Labeo rohita</name>
    <name type="common">Indian major carp</name>
    <name type="synonym">Cyprinus rohita</name>
    <dbReference type="NCBI Taxonomy" id="84645"/>
    <lineage>
        <taxon>Eukaryota</taxon>
        <taxon>Metazoa</taxon>
        <taxon>Chordata</taxon>
        <taxon>Craniata</taxon>
        <taxon>Vertebrata</taxon>
        <taxon>Euteleostomi</taxon>
        <taxon>Actinopterygii</taxon>
        <taxon>Neopterygii</taxon>
        <taxon>Teleostei</taxon>
        <taxon>Ostariophysi</taxon>
        <taxon>Cypriniformes</taxon>
        <taxon>Cyprinidae</taxon>
        <taxon>Labeoninae</taxon>
        <taxon>Labeonini</taxon>
        <taxon>Labeo</taxon>
    </lineage>
</organism>
<dbReference type="EMBL" id="QBIY01004457">
    <property type="protein sequence ID" value="RXN38833.1"/>
    <property type="molecule type" value="Genomic_DNA"/>
</dbReference>
<dbReference type="InterPro" id="IPR005312">
    <property type="entry name" value="DUF1759"/>
</dbReference>
<dbReference type="PANTHER" id="PTHR47331">
    <property type="entry name" value="PHD-TYPE DOMAIN-CONTAINING PROTEIN"/>
    <property type="match status" value="1"/>
</dbReference>
<gene>
    <name evidence="6" type="ORF">ROHU_000750</name>
    <name evidence="5" type="ORF">ROHU_030105</name>
</gene>
<keyword evidence="7" id="KW-1185">Reference proteome</keyword>